<reference evidence="6" key="2">
    <citation type="submission" date="2023-04" db="EMBL/GenBank/DDBJ databases">
        <title>Paracnuella aquatica gen. nov., sp. nov., a member of the family Chitinophagaceae isolated from a hot spring.</title>
        <authorList>
            <person name="Wang C."/>
        </authorList>
    </citation>
    <scope>NUCLEOTIDE SEQUENCE</scope>
    <source>
        <strain evidence="6">LB-8</strain>
    </source>
</reference>
<dbReference type="InterPro" id="IPR002772">
    <property type="entry name" value="Glyco_hydro_3_C"/>
</dbReference>
<accession>A0A9X3BGQ9</accession>
<keyword evidence="3 6" id="KW-0378">Hydrolase</keyword>
<dbReference type="SMART" id="SM01217">
    <property type="entry name" value="Fn3_like"/>
    <property type="match status" value="1"/>
</dbReference>
<dbReference type="Gene3D" id="2.60.40.10">
    <property type="entry name" value="Immunoglobulins"/>
    <property type="match status" value="1"/>
</dbReference>
<dbReference type="InterPro" id="IPR017853">
    <property type="entry name" value="GH"/>
</dbReference>
<evidence type="ECO:0000313" key="6">
    <source>
        <dbReference type="EMBL" id="MCU7548197.1"/>
    </source>
</evidence>
<dbReference type="PRINTS" id="PR00133">
    <property type="entry name" value="GLHYDRLASE3"/>
</dbReference>
<keyword evidence="2 4" id="KW-0732">Signal</keyword>
<dbReference type="InterPro" id="IPR026891">
    <property type="entry name" value="Fn3-like"/>
</dbReference>
<dbReference type="InterPro" id="IPR044993">
    <property type="entry name" value="BXL"/>
</dbReference>
<protein>
    <submittedName>
        <fullName evidence="6">Glycoside hydrolase family 3 C-terminal domain-containing protein</fullName>
    </submittedName>
</protein>
<proteinExistence type="inferred from homology"/>
<dbReference type="InterPro" id="IPR013783">
    <property type="entry name" value="Ig-like_fold"/>
</dbReference>
<feature type="domain" description="Fibronectin type III-like" evidence="5">
    <location>
        <begin position="718"/>
        <end position="787"/>
    </location>
</feature>
<dbReference type="GO" id="GO:0009044">
    <property type="term" value="F:xylan 1,4-beta-xylosidase activity"/>
    <property type="evidence" value="ECO:0007669"/>
    <property type="project" value="InterPro"/>
</dbReference>
<dbReference type="GO" id="GO:0046556">
    <property type="term" value="F:alpha-L-arabinofuranosidase activity"/>
    <property type="evidence" value="ECO:0007669"/>
    <property type="project" value="TreeGrafter"/>
</dbReference>
<evidence type="ECO:0000259" key="5">
    <source>
        <dbReference type="SMART" id="SM01217"/>
    </source>
</evidence>
<evidence type="ECO:0000256" key="3">
    <source>
        <dbReference type="ARBA" id="ARBA00022801"/>
    </source>
</evidence>
<dbReference type="Gene3D" id="3.20.20.300">
    <property type="entry name" value="Glycoside hydrolase, family 3, N-terminal domain"/>
    <property type="match status" value="1"/>
</dbReference>
<feature type="signal peptide" evidence="4">
    <location>
        <begin position="1"/>
        <end position="18"/>
    </location>
</feature>
<dbReference type="GO" id="GO:0031222">
    <property type="term" value="P:arabinan catabolic process"/>
    <property type="evidence" value="ECO:0007669"/>
    <property type="project" value="TreeGrafter"/>
</dbReference>
<dbReference type="Proteomes" id="UP001155483">
    <property type="component" value="Unassembled WGS sequence"/>
</dbReference>
<dbReference type="RefSeq" id="WP_279295641.1">
    <property type="nucleotide sequence ID" value="NZ_JAOTIF010000001.1"/>
</dbReference>
<dbReference type="EMBL" id="JAOTIF010000001">
    <property type="protein sequence ID" value="MCU7548197.1"/>
    <property type="molecule type" value="Genomic_DNA"/>
</dbReference>
<evidence type="ECO:0000256" key="2">
    <source>
        <dbReference type="ARBA" id="ARBA00022729"/>
    </source>
</evidence>
<dbReference type="Gene3D" id="3.40.50.1700">
    <property type="entry name" value="Glycoside hydrolase family 3 C-terminal domain"/>
    <property type="match status" value="1"/>
</dbReference>
<dbReference type="PANTHER" id="PTHR42721:SF3">
    <property type="entry name" value="BETA-D-XYLOSIDASE 5-RELATED"/>
    <property type="match status" value="1"/>
</dbReference>
<evidence type="ECO:0000256" key="1">
    <source>
        <dbReference type="ARBA" id="ARBA00005336"/>
    </source>
</evidence>
<dbReference type="FunFam" id="2.60.40.10:FF:000495">
    <property type="entry name" value="Periplasmic beta-glucosidase"/>
    <property type="match status" value="1"/>
</dbReference>
<reference evidence="6" key="1">
    <citation type="submission" date="2022-09" db="EMBL/GenBank/DDBJ databases">
        <authorList>
            <person name="Yuan C."/>
            <person name="Ke Z."/>
        </authorList>
    </citation>
    <scope>NUCLEOTIDE SEQUENCE</scope>
    <source>
        <strain evidence="6">LB-8</strain>
    </source>
</reference>
<dbReference type="InterPro" id="IPR036881">
    <property type="entry name" value="Glyco_hydro_3_C_sf"/>
</dbReference>
<dbReference type="Pfam" id="PF00933">
    <property type="entry name" value="Glyco_hydro_3"/>
    <property type="match status" value="1"/>
</dbReference>
<gene>
    <name evidence="6" type="ORF">OCK74_03685</name>
</gene>
<dbReference type="Pfam" id="PF01915">
    <property type="entry name" value="Glyco_hydro_3_C"/>
    <property type="match status" value="1"/>
</dbReference>
<dbReference type="AlphaFoldDB" id="A0A9X3BGQ9"/>
<name>A0A9X3BGQ9_9BACT</name>
<evidence type="ECO:0000256" key="4">
    <source>
        <dbReference type="SAM" id="SignalP"/>
    </source>
</evidence>
<sequence>MKRLLTVAICLSTAVLMAQSKKSIYNNGWIDFNKNGVKDVFENPLLPVDKRVEDLLSQMTLDEKTCQMATLYGYGRVLKDEMPTANWKNEIWKDGIANIDEELNSLPNHKSAQSKYSYPFSRHAEAINTIQKWFVEETRLGIPVDFTNEGIHGLCHDRATPLPAPISIGATWNKGLINQAGQIVGREAKALGYTNVYAPILDPARDQRWGRVVECYGEDPFLIAELGKQMVLGIQSQGVASTLKHYAVYSVPKGGRDGDARTDPHVAPREMHQLYLYPFKKVIQEAKPLGVMSSYNDWDGIPVTGSYYFLTQLLRQQFGFNGYVVSDSRAVEFLHEKHHVAENFKESTRQAVEAGLNVWTNFYSPKEYITNIRELVKEGKLSMTNVDERVREVLRVKFVLGLFDQPYVSKPAEADKLVHTTKDEAVSLQLHRESLVLLKNKNNLLPLQKINLKNILVTGPLAAAKGYAVSRYGPSNNPVISVLEGIQAQAGNGINVMYEKGCDVTNPGWPETEVISTPLNNGEQDSMQLAVDKAKDADVIIAVLGEDEKCVGESLSRTSLDLPGRQQQLLEALYATGKPVVLVLINGQPLTINWADRYIPSILEAWFPGPSSGKVIAEALFGDYNPGGKLTMTFPKTTGQLELNFPFKPGSHAGQPSDGPNGYGKTSVNGPLYPFGFGLSYTSFEYSNLKVSPEVAASKGTIEVYVDVANTGQLKGDEVVQLYLKDKIRSVTTYEMQLRGFERIHLQPGEKKTVKFTLQPDDLALLDINMNWTVEPGEFEIMIGSSSTDIRLKKEFTIKSKNLF</sequence>
<evidence type="ECO:0000313" key="7">
    <source>
        <dbReference type="Proteomes" id="UP001155483"/>
    </source>
</evidence>
<dbReference type="InterPro" id="IPR036962">
    <property type="entry name" value="Glyco_hydro_3_N_sf"/>
</dbReference>
<dbReference type="Pfam" id="PF14310">
    <property type="entry name" value="Fn3-like"/>
    <property type="match status" value="1"/>
</dbReference>
<dbReference type="PANTHER" id="PTHR42721">
    <property type="entry name" value="SUGAR HYDROLASE-RELATED"/>
    <property type="match status" value="1"/>
</dbReference>
<organism evidence="6 7">
    <name type="scientific">Paraflavisolibacter caeni</name>
    <dbReference type="NCBI Taxonomy" id="2982496"/>
    <lineage>
        <taxon>Bacteria</taxon>
        <taxon>Pseudomonadati</taxon>
        <taxon>Bacteroidota</taxon>
        <taxon>Chitinophagia</taxon>
        <taxon>Chitinophagales</taxon>
        <taxon>Chitinophagaceae</taxon>
        <taxon>Paraflavisolibacter</taxon>
    </lineage>
</organism>
<keyword evidence="7" id="KW-1185">Reference proteome</keyword>
<dbReference type="GO" id="GO:0008422">
    <property type="term" value="F:beta-glucosidase activity"/>
    <property type="evidence" value="ECO:0007669"/>
    <property type="project" value="UniProtKB-ARBA"/>
</dbReference>
<dbReference type="GO" id="GO:0045493">
    <property type="term" value="P:xylan catabolic process"/>
    <property type="evidence" value="ECO:0007669"/>
    <property type="project" value="InterPro"/>
</dbReference>
<dbReference type="SUPFAM" id="SSF51445">
    <property type="entry name" value="(Trans)glycosidases"/>
    <property type="match status" value="1"/>
</dbReference>
<dbReference type="InterPro" id="IPR001764">
    <property type="entry name" value="Glyco_hydro_3_N"/>
</dbReference>
<feature type="chain" id="PRO_5040759711" evidence="4">
    <location>
        <begin position="19"/>
        <end position="804"/>
    </location>
</feature>
<comment type="caution">
    <text evidence="6">The sequence shown here is derived from an EMBL/GenBank/DDBJ whole genome shotgun (WGS) entry which is preliminary data.</text>
</comment>
<dbReference type="SUPFAM" id="SSF52279">
    <property type="entry name" value="Beta-D-glucan exohydrolase, C-terminal domain"/>
    <property type="match status" value="1"/>
</dbReference>
<comment type="similarity">
    <text evidence="1">Belongs to the glycosyl hydrolase 3 family.</text>
</comment>